<dbReference type="AlphaFoldDB" id="A0A842CUB7"/>
<evidence type="ECO:0000313" key="2">
    <source>
        <dbReference type="EMBL" id="MBC2241847.1"/>
    </source>
</evidence>
<proteinExistence type="predicted"/>
<accession>A0A842CUB7</accession>
<dbReference type="EMBL" id="JAARWW010000005">
    <property type="protein sequence ID" value="MBC2004409.1"/>
    <property type="molecule type" value="Genomic_DNA"/>
</dbReference>
<dbReference type="Proteomes" id="UP000546806">
    <property type="component" value="Unassembled WGS sequence"/>
</dbReference>
<protein>
    <submittedName>
        <fullName evidence="1">Uncharacterized protein</fullName>
    </submittedName>
</protein>
<sequence>MKIKYNEIMALAFEAKQLQEEKIFSYEGRIQSEALGDPQKEFLKTKIRERQDRLEEINKTIDALSEFEVEVQ</sequence>
<reference evidence="3 4" key="1">
    <citation type="submission" date="2020-03" db="EMBL/GenBank/DDBJ databases">
        <title>Soil Listeria distribution.</title>
        <authorList>
            <person name="Liao J."/>
            <person name="Wiedmann M."/>
        </authorList>
    </citation>
    <scope>NUCLEOTIDE SEQUENCE [LARGE SCALE GENOMIC DNA]</scope>
    <source>
        <strain evidence="2 4">FSL L7-0149</strain>
        <strain evidence="1 3">FSL L7-0435</strain>
    </source>
</reference>
<comment type="caution">
    <text evidence="1">The sequence shown here is derived from an EMBL/GenBank/DDBJ whole genome shotgun (WGS) entry which is preliminary data.</text>
</comment>
<dbReference type="Proteomes" id="UP000553016">
    <property type="component" value="Unassembled WGS sequence"/>
</dbReference>
<organism evidence="1 3">
    <name type="scientific">Listeria booriae</name>
    <dbReference type="NCBI Taxonomy" id="1552123"/>
    <lineage>
        <taxon>Bacteria</taxon>
        <taxon>Bacillati</taxon>
        <taxon>Bacillota</taxon>
        <taxon>Bacilli</taxon>
        <taxon>Bacillales</taxon>
        <taxon>Listeriaceae</taxon>
        <taxon>Listeria</taxon>
    </lineage>
</organism>
<gene>
    <name evidence="1" type="ORF">HCA78_11565</name>
    <name evidence="2" type="ORF">HCB35_15330</name>
</gene>
<name>A0A842CUB7_9LIST</name>
<evidence type="ECO:0000313" key="3">
    <source>
        <dbReference type="Proteomes" id="UP000546806"/>
    </source>
</evidence>
<dbReference type="EMBL" id="JAARZA010000008">
    <property type="protein sequence ID" value="MBC2241847.1"/>
    <property type="molecule type" value="Genomic_DNA"/>
</dbReference>
<dbReference type="RefSeq" id="WP_185402085.1">
    <property type="nucleotide sequence ID" value="NZ_JAARRO010000004.1"/>
</dbReference>
<evidence type="ECO:0000313" key="4">
    <source>
        <dbReference type="Proteomes" id="UP000553016"/>
    </source>
</evidence>
<evidence type="ECO:0000313" key="1">
    <source>
        <dbReference type="EMBL" id="MBC2004409.1"/>
    </source>
</evidence>